<evidence type="ECO:0000313" key="10">
    <source>
        <dbReference type="Proteomes" id="UP001596528"/>
    </source>
</evidence>
<dbReference type="InterPro" id="IPR004488">
    <property type="entry name" value="Mg/Co-transport_prot_CorA"/>
</dbReference>
<keyword evidence="8" id="KW-0460">Magnesium</keyword>
<proteinExistence type="inferred from homology"/>
<evidence type="ECO:0000256" key="4">
    <source>
        <dbReference type="ARBA" id="ARBA00022475"/>
    </source>
</evidence>
<comment type="subcellular location">
    <subcellularLocation>
        <location evidence="1">Cell membrane</location>
        <topology evidence="1">Multi-pass membrane protein</topology>
    </subcellularLocation>
    <subcellularLocation>
        <location evidence="8">Membrane</location>
        <topology evidence="8">Multi-pass membrane protein</topology>
    </subcellularLocation>
</comment>
<dbReference type="NCBIfam" id="TIGR00383">
    <property type="entry name" value="corA"/>
    <property type="match status" value="1"/>
</dbReference>
<reference evidence="10" key="1">
    <citation type="journal article" date="2019" name="Int. J. Syst. Evol. Microbiol.">
        <title>The Global Catalogue of Microorganisms (GCM) 10K type strain sequencing project: providing services to taxonomists for standard genome sequencing and annotation.</title>
        <authorList>
            <consortium name="The Broad Institute Genomics Platform"/>
            <consortium name="The Broad Institute Genome Sequencing Center for Infectious Disease"/>
            <person name="Wu L."/>
            <person name="Ma J."/>
        </authorList>
    </citation>
    <scope>NUCLEOTIDE SEQUENCE [LARGE SCALE GENOMIC DNA]</scope>
    <source>
        <strain evidence="10">JCM 18657</strain>
    </source>
</reference>
<evidence type="ECO:0000256" key="8">
    <source>
        <dbReference type="RuleBase" id="RU362010"/>
    </source>
</evidence>
<dbReference type="InterPro" id="IPR002523">
    <property type="entry name" value="MgTranspt_CorA/ZnTranspt_ZntB"/>
</dbReference>
<accession>A0ABW2V5S8</accession>
<evidence type="ECO:0000256" key="3">
    <source>
        <dbReference type="ARBA" id="ARBA00022448"/>
    </source>
</evidence>
<evidence type="ECO:0000256" key="7">
    <source>
        <dbReference type="ARBA" id="ARBA00023136"/>
    </source>
</evidence>
<evidence type="ECO:0000313" key="9">
    <source>
        <dbReference type="EMBL" id="MFC7750588.1"/>
    </source>
</evidence>
<dbReference type="SUPFAM" id="SSF143865">
    <property type="entry name" value="CorA soluble domain-like"/>
    <property type="match status" value="1"/>
</dbReference>
<evidence type="ECO:0000256" key="2">
    <source>
        <dbReference type="ARBA" id="ARBA00009765"/>
    </source>
</evidence>
<feature type="transmembrane region" description="Helical" evidence="8">
    <location>
        <begin position="289"/>
        <end position="309"/>
    </location>
</feature>
<keyword evidence="7 8" id="KW-0472">Membrane</keyword>
<dbReference type="PANTHER" id="PTHR46494">
    <property type="entry name" value="CORA FAMILY METAL ION TRANSPORTER (EUROFUNG)"/>
    <property type="match status" value="1"/>
</dbReference>
<dbReference type="InterPro" id="IPR045863">
    <property type="entry name" value="CorA_TM1_TM2"/>
</dbReference>
<keyword evidence="3 8" id="KW-0813">Transport</keyword>
<dbReference type="EMBL" id="JBHTGQ010000024">
    <property type="protein sequence ID" value="MFC7750588.1"/>
    <property type="molecule type" value="Genomic_DNA"/>
</dbReference>
<feature type="transmembrane region" description="Helical" evidence="8">
    <location>
        <begin position="258"/>
        <end position="277"/>
    </location>
</feature>
<keyword evidence="10" id="KW-1185">Reference proteome</keyword>
<gene>
    <name evidence="8 9" type="primary">corA</name>
    <name evidence="9" type="ORF">ACFQWB_11710</name>
</gene>
<dbReference type="Proteomes" id="UP001596528">
    <property type="component" value="Unassembled WGS sequence"/>
</dbReference>
<name>A0ABW2V5S8_9BACL</name>
<dbReference type="SUPFAM" id="SSF144083">
    <property type="entry name" value="Magnesium transport protein CorA, transmembrane region"/>
    <property type="match status" value="1"/>
</dbReference>
<dbReference type="PANTHER" id="PTHR46494:SF1">
    <property type="entry name" value="CORA FAMILY METAL ION TRANSPORTER (EUROFUNG)"/>
    <property type="match status" value="1"/>
</dbReference>
<protein>
    <recommendedName>
        <fullName evidence="8">Magnesium transport protein CorA</fullName>
    </recommendedName>
</protein>
<dbReference type="RefSeq" id="WP_138790058.1">
    <property type="nucleotide sequence ID" value="NZ_JBHTGQ010000024.1"/>
</dbReference>
<dbReference type="InterPro" id="IPR045861">
    <property type="entry name" value="CorA_cytoplasmic_dom"/>
</dbReference>
<keyword evidence="5 8" id="KW-0812">Transmembrane</keyword>
<evidence type="ECO:0000256" key="5">
    <source>
        <dbReference type="ARBA" id="ARBA00022692"/>
    </source>
</evidence>
<keyword evidence="4 8" id="KW-1003">Cell membrane</keyword>
<organism evidence="9 10">
    <name type="scientific">Paenibacillus thermoaerophilus</name>
    <dbReference type="NCBI Taxonomy" id="1215385"/>
    <lineage>
        <taxon>Bacteria</taxon>
        <taxon>Bacillati</taxon>
        <taxon>Bacillota</taxon>
        <taxon>Bacilli</taxon>
        <taxon>Bacillales</taxon>
        <taxon>Paenibacillaceae</taxon>
        <taxon>Paenibacillus</taxon>
    </lineage>
</organism>
<sequence length="316" mass="37570">MIRTLAVGRNSQLQADIPLQRLNDEDIAWYWVDFNSPTEEEASLLRDHFHFHPLAVEDCLHVLQRPKLDHYEDAHFFVLHAIDSRSLQVEEVDLFLGPNFLVTFHWKRHREIDEAWERIAGNPEEWSKGHLYGAYLVIDKLVDEYFPGVQQLEEQLNDIENNESDDSNFDLMNRLYDIRTALLKLRRTILPMRDLLYRIVNTNKIQGLREHLFYFTDVYDHLMKLSDMIEQSRDIASDMRDNFMSINSYRMNRIMKTLTVITTIFMPLTLLAGIYGMNFAYMPELQWRPAYFVVLGCMLSLGLGMYAWFRRKGWFD</sequence>
<comment type="caution">
    <text evidence="9">The sequence shown here is derived from an EMBL/GenBank/DDBJ whole genome shotgun (WGS) entry which is preliminary data.</text>
</comment>
<keyword evidence="8" id="KW-0406">Ion transport</keyword>
<dbReference type="CDD" id="cd12831">
    <property type="entry name" value="TmCorA-like_u2"/>
    <property type="match status" value="1"/>
</dbReference>
<comment type="function">
    <text evidence="8">Mediates influx of magnesium ions.</text>
</comment>
<keyword evidence="6 8" id="KW-1133">Transmembrane helix</keyword>
<comment type="similarity">
    <text evidence="2 8">Belongs to the CorA metal ion transporter (MIT) (TC 1.A.35) family.</text>
</comment>
<dbReference type="Pfam" id="PF01544">
    <property type="entry name" value="CorA"/>
    <property type="match status" value="1"/>
</dbReference>
<dbReference type="Gene3D" id="3.30.460.20">
    <property type="entry name" value="CorA soluble domain-like"/>
    <property type="match status" value="1"/>
</dbReference>
<dbReference type="Gene3D" id="1.20.58.340">
    <property type="entry name" value="Magnesium transport protein CorA, transmembrane region"/>
    <property type="match status" value="2"/>
</dbReference>
<evidence type="ECO:0000256" key="6">
    <source>
        <dbReference type="ARBA" id="ARBA00022989"/>
    </source>
</evidence>
<evidence type="ECO:0000256" key="1">
    <source>
        <dbReference type="ARBA" id="ARBA00004651"/>
    </source>
</evidence>